<evidence type="ECO:0000256" key="3">
    <source>
        <dbReference type="ARBA" id="ARBA00015701"/>
    </source>
</evidence>
<keyword evidence="5" id="KW-0648">Protein biosynthesis</keyword>
<dbReference type="SUPFAM" id="SSF53335">
    <property type="entry name" value="S-adenosyl-L-methionine-dependent methyltransferases"/>
    <property type="match status" value="1"/>
</dbReference>
<protein>
    <recommendedName>
        <fullName evidence="3">Cap-specific mRNA (nucleoside-2'-O-)-methyltransferase</fullName>
        <ecNumber evidence="2">2.1.1.57</ecNumber>
    </recommendedName>
</protein>
<feature type="compositionally biased region" description="Basic and acidic residues" evidence="8">
    <location>
        <begin position="44"/>
        <end position="67"/>
    </location>
</feature>
<dbReference type="InterPro" id="IPR029063">
    <property type="entry name" value="SAM-dependent_MTases_sf"/>
</dbReference>
<reference evidence="9" key="1">
    <citation type="submission" date="2021-01" db="EMBL/GenBank/DDBJ databases">
        <authorList>
            <person name="Corre E."/>
            <person name="Pelletier E."/>
            <person name="Niang G."/>
            <person name="Scheremetjew M."/>
            <person name="Finn R."/>
            <person name="Kale V."/>
            <person name="Holt S."/>
            <person name="Cochrane G."/>
            <person name="Meng A."/>
            <person name="Brown T."/>
            <person name="Cohen L."/>
        </authorList>
    </citation>
    <scope>NUCLEOTIDE SEQUENCE</scope>
    <source>
        <strain evidence="9">DIVA3 518/3/11/1/6</strain>
    </source>
</reference>
<accession>A0A7S4IMT0</accession>
<comment type="subcellular location">
    <subcellularLocation>
        <location evidence="1">Virion</location>
    </subcellularLocation>
</comment>
<dbReference type="CDD" id="cd20760">
    <property type="entry name" value="capping_2-OMTase_Mimiviridae"/>
    <property type="match status" value="1"/>
</dbReference>
<dbReference type="InterPro" id="IPR025804">
    <property type="entry name" value="Pox/kineto_cap_MeTfrase"/>
</dbReference>
<name>A0A7S4IMT0_9EUKA</name>
<keyword evidence="4" id="KW-0251">Elongation factor</keyword>
<evidence type="ECO:0000256" key="5">
    <source>
        <dbReference type="ARBA" id="ARBA00022917"/>
    </source>
</evidence>
<dbReference type="GO" id="GO:0006370">
    <property type="term" value="P:7-methylguanosine mRNA capping"/>
    <property type="evidence" value="ECO:0007669"/>
    <property type="project" value="InterPro"/>
</dbReference>
<feature type="compositionally biased region" description="Low complexity" evidence="8">
    <location>
        <begin position="32"/>
        <end position="43"/>
    </location>
</feature>
<dbReference type="Gene3D" id="3.40.50.150">
    <property type="entry name" value="Vaccinia Virus protein VP39"/>
    <property type="match status" value="1"/>
</dbReference>
<organism evidence="9">
    <name type="scientific">Vannella robusta</name>
    <dbReference type="NCBI Taxonomy" id="1487602"/>
    <lineage>
        <taxon>Eukaryota</taxon>
        <taxon>Amoebozoa</taxon>
        <taxon>Discosea</taxon>
        <taxon>Flabellinia</taxon>
        <taxon>Vannellidae</taxon>
        <taxon>Vannella</taxon>
    </lineage>
</organism>
<evidence type="ECO:0000256" key="2">
    <source>
        <dbReference type="ARBA" id="ARBA00011923"/>
    </source>
</evidence>
<evidence type="ECO:0000256" key="6">
    <source>
        <dbReference type="ARBA" id="ARBA00034661"/>
    </source>
</evidence>
<comment type="subunit">
    <text evidence="7">Interacts with poly(A) polymerase catalytic subunit OPG063. Interacts with OPG109 and OPG123; these interactions might help linking transcription to capping and polyadenylation.</text>
</comment>
<evidence type="ECO:0000256" key="1">
    <source>
        <dbReference type="ARBA" id="ARBA00004328"/>
    </source>
</evidence>
<comment type="function">
    <text evidence="6">Displays methyltransferase, positive regulation of the poly(A) polymerase and transcription elongation activities. Involved in the modification of both mRNA ends and in intermediate and late gene positive transcription elongation. At the mRNAs 5' end, methylates the ribose 2' OH group of the first transcribed nucleotide, thereby producing a 2'-O-methylpurine cap. At the 3' end, functions as a processivity factor which stimulates the activity of the viral poly(A) polymerase OPG063 that creates mRNA's poly(A) tail. In the presence of OPG102, OPG063 does not dissociate from the RNA allowing tail elongation to around 250 adenylates.</text>
</comment>
<dbReference type="Pfam" id="PF01358">
    <property type="entry name" value="PARP_regulatory"/>
    <property type="match status" value="1"/>
</dbReference>
<proteinExistence type="predicted"/>
<feature type="compositionally biased region" description="Basic residues" evidence="8">
    <location>
        <begin position="81"/>
        <end position="91"/>
    </location>
</feature>
<evidence type="ECO:0000256" key="4">
    <source>
        <dbReference type="ARBA" id="ARBA00022768"/>
    </source>
</evidence>
<evidence type="ECO:0000256" key="8">
    <source>
        <dbReference type="SAM" id="MobiDB-lite"/>
    </source>
</evidence>
<dbReference type="InterPro" id="IPR000176">
    <property type="entry name" value="mRNA_MeTrfase-like"/>
</dbReference>
<dbReference type="PROSITE" id="PS51612">
    <property type="entry name" value="SAM_MT_2O_PK"/>
    <property type="match status" value="1"/>
</dbReference>
<evidence type="ECO:0000256" key="7">
    <source>
        <dbReference type="ARBA" id="ARBA00046511"/>
    </source>
</evidence>
<dbReference type="AlphaFoldDB" id="A0A7S4IMT0"/>
<dbReference type="EMBL" id="HBKP01020804">
    <property type="protein sequence ID" value="CAE2234207.1"/>
    <property type="molecule type" value="Transcribed_RNA"/>
</dbReference>
<evidence type="ECO:0000313" key="9">
    <source>
        <dbReference type="EMBL" id="CAE2234207.1"/>
    </source>
</evidence>
<dbReference type="EC" id="2.1.1.57" evidence="2"/>
<dbReference type="GO" id="GO:0003746">
    <property type="term" value="F:translation elongation factor activity"/>
    <property type="evidence" value="ECO:0007669"/>
    <property type="project" value="UniProtKB-KW"/>
</dbReference>
<feature type="compositionally biased region" description="Basic and acidic residues" evidence="8">
    <location>
        <begin position="92"/>
        <end position="110"/>
    </location>
</feature>
<sequence length="360" mass="43426">MSKRNRSPSWDREEGDSPAAKRRRNRFELHSPPRSQRRSPSPQRDYRRYDRNERRYHGRRDRDYRRDDRHRRHHRDDDYNRRKRHSYPHHKRYDEDLRSEEYPHGFGEEDRQIRKENYHLRQNPRKIKKCSSLERLLLEDAPQKEYYARKNELRTTNHWGQRKLLLSEIEFLTEYGERSKTVVYAGAAPGSKNEYLANLFPDHKFIFVDPNPFHEKLIAAAEQNPNIILINAFFTDETALKYKDDHVLFISDIRTADNKVMDEEKVEDTIVADNRMQMSWHLKMEPEASMLKFRLPWGKGTTKYLSGYHGDAKIYLPVWGRQSTTETRLVAIGNATYDYDNTKYEEQCFFFQHNNALRLL</sequence>
<dbReference type="GO" id="GO:0004483">
    <property type="term" value="F:methyltransferase cap1 activity"/>
    <property type="evidence" value="ECO:0007669"/>
    <property type="project" value="UniProtKB-EC"/>
</dbReference>
<gene>
    <name evidence="9" type="ORF">VSP0166_LOCUS14657</name>
</gene>
<feature type="region of interest" description="Disordered" evidence="8">
    <location>
        <begin position="1"/>
        <end position="110"/>
    </location>
</feature>